<keyword evidence="4" id="KW-0479">Metal-binding</keyword>
<dbReference type="Gene3D" id="3.40.50.10810">
    <property type="entry name" value="Tandem AAA-ATPase domain"/>
    <property type="match status" value="1"/>
</dbReference>
<dbReference type="InParanoid" id="F4NTP7"/>
<evidence type="ECO:0000259" key="8">
    <source>
        <dbReference type="PROSITE" id="PS51194"/>
    </source>
</evidence>
<keyword evidence="10" id="KW-1185">Reference proteome</keyword>
<dbReference type="GO" id="GO:0061630">
    <property type="term" value="F:ubiquitin protein ligase activity"/>
    <property type="evidence" value="ECO:0000318"/>
    <property type="project" value="GO_Central"/>
</dbReference>
<evidence type="ECO:0000313" key="10">
    <source>
        <dbReference type="Proteomes" id="UP000007241"/>
    </source>
</evidence>
<dbReference type="Pfam" id="PF00271">
    <property type="entry name" value="Helicase_C"/>
    <property type="match status" value="1"/>
</dbReference>
<evidence type="ECO:0000259" key="7">
    <source>
        <dbReference type="PROSITE" id="PS50089"/>
    </source>
</evidence>
<keyword evidence="4" id="KW-0862">Zinc</keyword>
<feature type="domain" description="RING-type" evidence="7">
    <location>
        <begin position="898"/>
        <end position="936"/>
    </location>
</feature>
<dbReference type="InterPro" id="IPR052583">
    <property type="entry name" value="ATP-helicase/E3_Ub-Ligase"/>
</dbReference>
<dbReference type="HOGENOM" id="CLU_001592_2_0_1"/>
<dbReference type="Pfam" id="PF00176">
    <property type="entry name" value="SNF2-rel_dom"/>
    <property type="match status" value="1"/>
</dbReference>
<dbReference type="PROSITE" id="PS50089">
    <property type="entry name" value="ZF_RING_2"/>
    <property type="match status" value="1"/>
</dbReference>
<proteinExistence type="predicted"/>
<dbReference type="PROSITE" id="PS51194">
    <property type="entry name" value="HELICASE_CTER"/>
    <property type="match status" value="1"/>
</dbReference>
<feature type="chain" id="PRO_5003314516" description="RING-type domain-containing protein" evidence="6">
    <location>
        <begin position="22"/>
        <end position="1198"/>
    </location>
</feature>
<dbReference type="OMA" id="KAVFFCA"/>
<evidence type="ECO:0000313" key="9">
    <source>
        <dbReference type="EMBL" id="EGF83120.1"/>
    </source>
</evidence>
<dbReference type="Pfam" id="PF26021">
    <property type="entry name" value="Ferritin_C144_05"/>
    <property type="match status" value="1"/>
</dbReference>
<keyword evidence="2" id="KW-0378">Hydrolase</keyword>
<sequence length="1198" mass="136207">MGLGKTVILIALFLLHQLSNTSTPTLEEVTKQAQISDLKVCNATLVVAPGAIIDQWANEIHQHAPSLRVLVYEKKSNADQFDSVDIVLVTSDVLRREFHAANPPPERSRRQQPKYKRRRSCLVEQLWWRVVFDEAQMVDSSISNIAAMARLIPRIHPWAVTGTPTSKTGLLSDMHGLFCFLGLNTWIAASLNATPKPHLSSFTEQHLRLTHRHPGLVRDHLARIMHRFTKVSVASELEIPPQHEHIINVQFDRTHQLYYDEIEEKCLQAVKNRVQSQSFIPYIDTMQKSPSVQDQTESMHLSASKHGSQSKQSDLPILMLQLRQTCCHPQIGTHNRRRLGGVLCTMEHVLTTMIRQCTSSVYTMQHKRISTSMELLHMLEYQGKFKPALDSYLILLKETREVVAGIRLDVDTLMTRKKLKNQERSENELALNNEDQPAKACDDNDESDLDCDFENFESSNPTQYSYTLLEDELGQLRSRLNFWIELEHRLLYFIATSYYIIGKRIEDAAITASGELHSDKDAQSFVNNRDEESGFTRQECEELENIWYEHANKLRRTTLQIFELRTTQMVEKFQSGFLELPGELNQKASVLSNISKNERILYSNDQNLMLIVLSPEYFGGIVTGEIFEEITQLVAVLNKQWQLIEAWRSKLIELLTLPFENENLNSNSDHTDISCFQTIQSLGVNSNAKPNDGSIAAPTGNEYSIGLDIQEEANQYQYAYIQVLSDRLTLLTAMRRDVDHKYYGTTDLQFKLFEQRKAFILKQKQQSFSELVKRLKGVSCRYDLPSIEIQLATHASLYLGKCLDVHVACLELLRNETTKFSILGNARIVYFRELQKFHSGVVFPEKPTDMEAHCTTLEDNIRGFERSIATQNARLRYLATLETDNIQRTALGESLRECGICRTMFKNGVVTHCGHMFCEECNAGWIMIHLRCPMCNQSISRESIAKVTLKKQLDTPQFNQTILSISTVPNAFSAGSKSIAQLNIPQLAKRLNAIKVHGSYGSKFNTIIRHIKYLVSTHPQTKVILFSQWEQVLNILAAAFQDNGIGFVKMEGSGWTQDRGKFKLKFPGQSVTTFSESGDVVAFMLNAKSHSSGLTLVCAMHVILIEPLLNRSIEQQAITRVHRIGQQNETHVWRYIVHNTIEKQIVKLADQRMSVSNQITLSSQSRLATKSLGGGELIGETDIQDILCDRNAVNAGTS</sequence>
<dbReference type="Gene3D" id="3.40.50.300">
    <property type="entry name" value="P-loop containing nucleotide triphosphate hydrolases"/>
    <property type="match status" value="1"/>
</dbReference>
<dbReference type="GO" id="GO:0016787">
    <property type="term" value="F:hydrolase activity"/>
    <property type="evidence" value="ECO:0007669"/>
    <property type="project" value="UniProtKB-KW"/>
</dbReference>
<dbReference type="STRING" id="684364.F4NTP7"/>
<dbReference type="PANTHER" id="PTHR45865">
    <property type="entry name" value="E3 UBIQUITIN-PROTEIN LIGASE SHPRH FAMILY MEMBER"/>
    <property type="match status" value="1"/>
</dbReference>
<keyword evidence="1" id="KW-0547">Nucleotide-binding</keyword>
<dbReference type="Proteomes" id="UP000007241">
    <property type="component" value="Unassembled WGS sequence"/>
</dbReference>
<dbReference type="Gene3D" id="3.30.40.10">
    <property type="entry name" value="Zinc/RING finger domain, C3HC4 (zinc finger)"/>
    <property type="match status" value="1"/>
</dbReference>
<dbReference type="OrthoDB" id="5330228at2759"/>
<dbReference type="AlphaFoldDB" id="F4NTP7"/>
<name>F4NTP7_BATDJ</name>
<evidence type="ECO:0000256" key="5">
    <source>
        <dbReference type="SAM" id="MobiDB-lite"/>
    </source>
</evidence>
<dbReference type="EMBL" id="GL882879">
    <property type="protein sequence ID" value="EGF83120.1"/>
    <property type="molecule type" value="Genomic_DNA"/>
</dbReference>
<dbReference type="RefSeq" id="XP_006675987.1">
    <property type="nucleotide sequence ID" value="XM_006675924.1"/>
</dbReference>
<dbReference type="Pfam" id="PF13923">
    <property type="entry name" value="zf-C3HC4_2"/>
    <property type="match status" value="1"/>
</dbReference>
<dbReference type="InterPro" id="IPR038718">
    <property type="entry name" value="SNF2-like_sf"/>
</dbReference>
<feature type="signal peptide" evidence="6">
    <location>
        <begin position="1"/>
        <end position="21"/>
    </location>
</feature>
<dbReference type="InterPro" id="IPR013083">
    <property type="entry name" value="Znf_RING/FYVE/PHD"/>
</dbReference>
<evidence type="ECO:0000256" key="6">
    <source>
        <dbReference type="SAM" id="SignalP"/>
    </source>
</evidence>
<keyword evidence="6" id="KW-0732">Signal</keyword>
<dbReference type="InterPro" id="IPR059033">
    <property type="entry name" value="C144_05_dom"/>
</dbReference>
<gene>
    <name evidence="9" type="ORF">BATDEDRAFT_85764</name>
</gene>
<feature type="region of interest" description="Disordered" evidence="5">
    <location>
        <begin position="291"/>
        <end position="310"/>
    </location>
</feature>
<evidence type="ECO:0000256" key="2">
    <source>
        <dbReference type="ARBA" id="ARBA00022801"/>
    </source>
</evidence>
<evidence type="ECO:0000256" key="1">
    <source>
        <dbReference type="ARBA" id="ARBA00022741"/>
    </source>
</evidence>
<keyword evidence="3" id="KW-0067">ATP-binding</keyword>
<dbReference type="GO" id="GO:0000209">
    <property type="term" value="P:protein polyubiquitination"/>
    <property type="evidence" value="ECO:0000318"/>
    <property type="project" value="GO_Central"/>
</dbReference>
<evidence type="ECO:0000256" key="3">
    <source>
        <dbReference type="ARBA" id="ARBA00022840"/>
    </source>
</evidence>
<dbReference type="FunFam" id="3.40.50.300:FF:004182">
    <property type="entry name" value="Predicted protein"/>
    <property type="match status" value="1"/>
</dbReference>
<dbReference type="SUPFAM" id="SSF57850">
    <property type="entry name" value="RING/U-box"/>
    <property type="match status" value="1"/>
</dbReference>
<dbReference type="InterPro" id="IPR001650">
    <property type="entry name" value="Helicase_C-like"/>
</dbReference>
<dbReference type="PANTHER" id="PTHR45865:SF1">
    <property type="entry name" value="E3 UBIQUITIN-PROTEIN LIGASE SHPRH"/>
    <property type="match status" value="1"/>
</dbReference>
<dbReference type="GO" id="GO:0006974">
    <property type="term" value="P:DNA damage response"/>
    <property type="evidence" value="ECO:0000318"/>
    <property type="project" value="GO_Central"/>
</dbReference>
<protein>
    <recommendedName>
        <fullName evidence="11">RING-type domain-containing protein</fullName>
    </recommendedName>
</protein>
<evidence type="ECO:0008006" key="11">
    <source>
        <dbReference type="Google" id="ProtNLM"/>
    </source>
</evidence>
<dbReference type="SUPFAM" id="SSF52540">
    <property type="entry name" value="P-loop containing nucleoside triphosphate hydrolases"/>
    <property type="match status" value="2"/>
</dbReference>
<dbReference type="InterPro" id="IPR027417">
    <property type="entry name" value="P-loop_NTPase"/>
</dbReference>
<dbReference type="InterPro" id="IPR000330">
    <property type="entry name" value="SNF2_N"/>
</dbReference>
<dbReference type="InterPro" id="IPR001841">
    <property type="entry name" value="Znf_RING"/>
</dbReference>
<organism evidence="9 10">
    <name type="scientific">Batrachochytrium dendrobatidis (strain JAM81 / FGSC 10211)</name>
    <name type="common">Frog chytrid fungus</name>
    <dbReference type="NCBI Taxonomy" id="684364"/>
    <lineage>
        <taxon>Eukaryota</taxon>
        <taxon>Fungi</taxon>
        <taxon>Fungi incertae sedis</taxon>
        <taxon>Chytridiomycota</taxon>
        <taxon>Chytridiomycota incertae sedis</taxon>
        <taxon>Chytridiomycetes</taxon>
        <taxon>Rhizophydiales</taxon>
        <taxon>Rhizophydiales incertae sedis</taxon>
        <taxon>Batrachochytrium</taxon>
    </lineage>
</organism>
<dbReference type="FunCoup" id="F4NTP7">
    <property type="interactions" value="402"/>
</dbReference>
<dbReference type="GeneID" id="18242196"/>
<dbReference type="GO" id="GO:0005524">
    <property type="term" value="F:ATP binding"/>
    <property type="evidence" value="ECO:0007669"/>
    <property type="project" value="InterPro"/>
</dbReference>
<accession>F4NTP7</accession>
<feature type="region of interest" description="Disordered" evidence="5">
    <location>
        <begin position="423"/>
        <end position="444"/>
    </location>
</feature>
<feature type="domain" description="Helicase C-terminal" evidence="8">
    <location>
        <begin position="1006"/>
        <end position="1167"/>
    </location>
</feature>
<evidence type="ECO:0000256" key="4">
    <source>
        <dbReference type="PROSITE-ProRule" id="PRU00175"/>
    </source>
</evidence>
<keyword evidence="4" id="KW-0863">Zinc-finger</keyword>
<dbReference type="SMART" id="SM00184">
    <property type="entry name" value="RING"/>
    <property type="match status" value="1"/>
</dbReference>
<dbReference type="InterPro" id="IPR049730">
    <property type="entry name" value="SNF2/RAD54-like_C"/>
</dbReference>
<reference evidence="9 10" key="1">
    <citation type="submission" date="2009-12" db="EMBL/GenBank/DDBJ databases">
        <title>The draft genome of Batrachochytrium dendrobatidis.</title>
        <authorList>
            <consortium name="US DOE Joint Genome Institute (JGI-PGF)"/>
            <person name="Kuo A."/>
            <person name="Salamov A."/>
            <person name="Schmutz J."/>
            <person name="Lucas S."/>
            <person name="Pitluck S."/>
            <person name="Rosenblum E."/>
            <person name="Stajich J."/>
            <person name="Eisen M."/>
            <person name="Grigoriev I.V."/>
        </authorList>
    </citation>
    <scope>NUCLEOTIDE SEQUENCE [LARGE SCALE GENOMIC DNA]</scope>
    <source>
        <strain evidence="10">JAM81 / FGSC 10211</strain>
    </source>
</reference>
<dbReference type="GO" id="GO:0008270">
    <property type="term" value="F:zinc ion binding"/>
    <property type="evidence" value="ECO:0007669"/>
    <property type="project" value="UniProtKB-KW"/>
</dbReference>
<dbReference type="CDD" id="cd18793">
    <property type="entry name" value="SF2_C_SNF"/>
    <property type="match status" value="1"/>
</dbReference>